<dbReference type="Gene3D" id="1.10.357.150">
    <property type="match status" value="1"/>
</dbReference>
<dbReference type="InterPro" id="IPR048344">
    <property type="entry name" value="Zw10_middle"/>
</dbReference>
<dbReference type="InterPro" id="IPR048343">
    <property type="entry name" value="ZW10_C"/>
</dbReference>
<dbReference type="Proteomes" id="UP001431783">
    <property type="component" value="Unassembled WGS sequence"/>
</dbReference>
<evidence type="ECO:0000259" key="3">
    <source>
        <dbReference type="Pfam" id="PF22766"/>
    </source>
</evidence>
<evidence type="ECO:0000259" key="1">
    <source>
        <dbReference type="Pfam" id="PF20665"/>
    </source>
</evidence>
<evidence type="ECO:0000313" key="4">
    <source>
        <dbReference type="EMBL" id="KAK9872879.1"/>
    </source>
</evidence>
<dbReference type="AlphaFoldDB" id="A0AAW1U0I5"/>
<dbReference type="EMBL" id="JARQZJ010000014">
    <property type="protein sequence ID" value="KAK9872879.1"/>
    <property type="molecule type" value="Genomic_DNA"/>
</dbReference>
<dbReference type="GO" id="GO:0005737">
    <property type="term" value="C:cytoplasm"/>
    <property type="evidence" value="ECO:0007669"/>
    <property type="project" value="GOC"/>
</dbReference>
<dbReference type="GO" id="GO:1990423">
    <property type="term" value="C:RZZ complex"/>
    <property type="evidence" value="ECO:0007669"/>
    <property type="project" value="TreeGrafter"/>
</dbReference>
<dbReference type="Pfam" id="PF20666">
    <property type="entry name" value="ZW10_C"/>
    <property type="match status" value="1"/>
</dbReference>
<feature type="domain" description="Centromere/kinetochore protein zw10 C-terminal" evidence="2">
    <location>
        <begin position="400"/>
        <end position="522"/>
    </location>
</feature>
<name>A0AAW1U0I5_9CUCU</name>
<gene>
    <name evidence="4" type="ORF">WA026_020233</name>
</gene>
<dbReference type="PANTHER" id="PTHR12205">
    <property type="entry name" value="CENTROMERE/KINETOCHORE PROTEIN ZW10"/>
    <property type="match status" value="1"/>
</dbReference>
<accession>A0AAW1U0I5</accession>
<dbReference type="GO" id="GO:0006888">
    <property type="term" value="P:endoplasmic reticulum to Golgi vesicle-mediated transport"/>
    <property type="evidence" value="ECO:0007669"/>
    <property type="project" value="TreeGrafter"/>
</dbReference>
<dbReference type="PANTHER" id="PTHR12205:SF0">
    <property type="entry name" value="CENTROMERE_KINETOCHORE PROTEIN ZW10 HOMOLOG"/>
    <property type="match status" value="1"/>
</dbReference>
<dbReference type="InterPro" id="IPR055148">
    <property type="entry name" value="ZW10_C_2"/>
</dbReference>
<reference evidence="4 5" key="1">
    <citation type="submission" date="2023-03" db="EMBL/GenBank/DDBJ databases">
        <title>Genome insight into feeding habits of ladybird beetles.</title>
        <authorList>
            <person name="Li H.-S."/>
            <person name="Huang Y.-H."/>
            <person name="Pang H."/>
        </authorList>
    </citation>
    <scope>NUCLEOTIDE SEQUENCE [LARGE SCALE GENOMIC DNA]</scope>
    <source>
        <strain evidence="4">SYSU_2023b</strain>
        <tissue evidence="4">Whole body</tissue>
    </source>
</reference>
<dbReference type="InterPro" id="IPR046362">
    <property type="entry name" value="Zw10/DSL1_C_sf"/>
</dbReference>
<evidence type="ECO:0000259" key="2">
    <source>
        <dbReference type="Pfam" id="PF20666"/>
    </source>
</evidence>
<feature type="domain" description="ZW10 C-terminal helical" evidence="3">
    <location>
        <begin position="542"/>
        <end position="685"/>
    </location>
</feature>
<protein>
    <submittedName>
        <fullName evidence="4">Uncharacterized protein</fullName>
    </submittedName>
</protein>
<keyword evidence="5" id="KW-1185">Reference proteome</keyword>
<dbReference type="Pfam" id="PF20665">
    <property type="entry name" value="Zw10_middle"/>
    <property type="match status" value="1"/>
</dbReference>
<evidence type="ECO:0000313" key="5">
    <source>
        <dbReference type="Proteomes" id="UP001431783"/>
    </source>
</evidence>
<dbReference type="GO" id="GO:0007094">
    <property type="term" value="P:mitotic spindle assembly checkpoint signaling"/>
    <property type="evidence" value="ECO:0007669"/>
    <property type="project" value="TreeGrafter"/>
</dbReference>
<proteinExistence type="predicted"/>
<sequence length="687" mass="81500">MSILREIIVAAEELELQKIKQRVPEMKSEIYEWKAETTKYLDEIYIDYLRRPTEMPPYADKLRCSQEELKLIESSLQHVIKKEPVCKDVLNNLNKEVQDINIILLETNELYTMHERIRDMKFNFSTQNYLQSLKILKEIETIMNNSKYLSMSKYFQKNIALQKSSMFFHFEELVNSTFFVSLRDQGNSVSINIENNLEVNHLIQYLYEYNNHVRILNKFSDFLWEFVFIPIITCIVKITTTESELSIQITKRNSKQSYNEVFKRLYRLTYFFQNYLNIILCESPNITLLEYVGIQLKHKFSPLLIGHCLKKICPSEEGVPLNYCKMIEETEKLLHELQFLRIVSDDSILEYARNMEKIHLNKQCEKYLNHAKMLMNQKSTEITQVGMSFPNDDINSVSDFPMIYISSIAQELLQLVETILMEMKESSSISCRRLFQTVLSLLDYYMKNVKKHEEEMMAQQVALFHNNCKYIAHELEEWNIFYSVIFQDEISIPLFKNEAYQLLTVADETLNNFLSKQKDILRNYLCSSGIKSDDSSRNSTEKQLRQCFLQIQYIKEAWCEILSRVVYNKSIGVLLNVICDYFIKHILKYNEFECSTKQKLSEMFNFITRNAPLYFLKPELTHFVHCWEKFTSISFILNSNLVELEMNISSKDSFVKANLKIHELKHLIRILFEDSEKKTIVLSKIYD</sequence>
<dbReference type="Pfam" id="PF22766">
    <property type="entry name" value="ZW10_C2"/>
    <property type="match status" value="1"/>
</dbReference>
<comment type="caution">
    <text evidence="4">The sequence shown here is derived from an EMBL/GenBank/DDBJ whole genome shotgun (WGS) entry which is preliminary data.</text>
</comment>
<feature type="domain" description="Centromere/kinetochore protein zw10 middle" evidence="1">
    <location>
        <begin position="214"/>
        <end position="375"/>
    </location>
</feature>
<organism evidence="4 5">
    <name type="scientific">Henosepilachna vigintioctopunctata</name>
    <dbReference type="NCBI Taxonomy" id="420089"/>
    <lineage>
        <taxon>Eukaryota</taxon>
        <taxon>Metazoa</taxon>
        <taxon>Ecdysozoa</taxon>
        <taxon>Arthropoda</taxon>
        <taxon>Hexapoda</taxon>
        <taxon>Insecta</taxon>
        <taxon>Pterygota</taxon>
        <taxon>Neoptera</taxon>
        <taxon>Endopterygota</taxon>
        <taxon>Coleoptera</taxon>
        <taxon>Polyphaga</taxon>
        <taxon>Cucujiformia</taxon>
        <taxon>Coccinelloidea</taxon>
        <taxon>Coccinellidae</taxon>
        <taxon>Epilachninae</taxon>
        <taxon>Epilachnini</taxon>
        <taxon>Henosepilachna</taxon>
    </lineage>
</organism>